<name>B0XJV4_CULQU</name>
<evidence type="ECO:0000256" key="6">
    <source>
        <dbReference type="ARBA" id="ARBA00023054"/>
    </source>
</evidence>
<dbReference type="PANTHER" id="PTHR14885:SF3">
    <property type="entry name" value="CILIA- AND FLAGELLA-ASSOCIATED PROTEIN 44"/>
    <property type="match status" value="1"/>
</dbReference>
<evidence type="ECO:0000313" key="12">
    <source>
        <dbReference type="Proteomes" id="UP000002320"/>
    </source>
</evidence>
<dbReference type="KEGG" id="cqu:CpipJ_CPIJ019635"/>
<keyword evidence="8" id="KW-0966">Cell projection</keyword>
<organism>
    <name type="scientific">Culex quinquefasciatus</name>
    <name type="common">Southern house mosquito</name>
    <name type="synonym">Culex pungens</name>
    <dbReference type="NCBI Taxonomy" id="7176"/>
    <lineage>
        <taxon>Eukaryota</taxon>
        <taxon>Metazoa</taxon>
        <taxon>Ecdysozoa</taxon>
        <taxon>Arthropoda</taxon>
        <taxon>Hexapoda</taxon>
        <taxon>Insecta</taxon>
        <taxon>Pterygota</taxon>
        <taxon>Neoptera</taxon>
        <taxon>Endopterygota</taxon>
        <taxon>Diptera</taxon>
        <taxon>Nematocera</taxon>
        <taxon>Culicoidea</taxon>
        <taxon>Culicidae</taxon>
        <taxon>Culicinae</taxon>
        <taxon>Culicini</taxon>
        <taxon>Culex</taxon>
        <taxon>Culex</taxon>
    </lineage>
</organism>
<reference evidence="11" key="2">
    <citation type="submission" date="2021-02" db="UniProtKB">
        <authorList>
            <consortium name="EnsemblMetazoa"/>
        </authorList>
    </citation>
    <scope>IDENTIFICATION</scope>
    <source>
        <strain evidence="11">JHB</strain>
    </source>
</reference>
<gene>
    <name evidence="11" type="primary">6053922</name>
    <name evidence="10" type="ORF">CpipJ_CPIJ019635</name>
</gene>
<evidence type="ECO:0000256" key="8">
    <source>
        <dbReference type="ARBA" id="ARBA00023273"/>
    </source>
</evidence>
<dbReference type="PANTHER" id="PTHR14885">
    <property type="entry name" value="CILIA- AND FLAGELLA-ASSOCIATED PROTEIN 43-RELATED"/>
    <property type="match status" value="1"/>
</dbReference>
<keyword evidence="4" id="KW-0853">WD repeat</keyword>
<dbReference type="EMBL" id="DS233621">
    <property type="protein sequence ID" value="EDS30799.1"/>
    <property type="molecule type" value="Genomic_DNA"/>
</dbReference>
<dbReference type="AlphaFoldDB" id="B0XJV4"/>
<evidence type="ECO:0000256" key="4">
    <source>
        <dbReference type="ARBA" id="ARBA00022574"/>
    </source>
</evidence>
<keyword evidence="5" id="KW-0677">Repeat</keyword>
<evidence type="ECO:0000256" key="5">
    <source>
        <dbReference type="ARBA" id="ARBA00022737"/>
    </source>
</evidence>
<dbReference type="VEuPathDB" id="VectorBase:CQUJHB005538"/>
<dbReference type="OrthoDB" id="1935234at2759"/>
<dbReference type="STRING" id="7176.B0XJV4"/>
<dbReference type="InParanoid" id="B0XJV4"/>
<dbReference type="HOGENOM" id="CLU_1556786_0_0_1"/>
<feature type="region of interest" description="Disordered" evidence="9">
    <location>
        <begin position="1"/>
        <end position="21"/>
    </location>
</feature>
<reference evidence="10" key="1">
    <citation type="submission" date="2007-03" db="EMBL/GenBank/DDBJ databases">
        <title>Annotation of Culex pipiens quinquefasciatus.</title>
        <authorList>
            <consortium name="The Broad Institute Genome Sequencing Platform"/>
            <person name="Atkinson P.W."/>
            <person name="Hemingway J."/>
            <person name="Christensen B.M."/>
            <person name="Higgs S."/>
            <person name="Kodira C."/>
            <person name="Hannick L."/>
            <person name="Megy K."/>
            <person name="O'Leary S."/>
            <person name="Pearson M."/>
            <person name="Haas B.J."/>
            <person name="Mauceli E."/>
            <person name="Wortman J.R."/>
            <person name="Lee N.H."/>
            <person name="Guigo R."/>
            <person name="Stanke M."/>
            <person name="Alvarado L."/>
            <person name="Amedeo P."/>
            <person name="Antoine C.H."/>
            <person name="Arensburger P."/>
            <person name="Bidwell S.L."/>
            <person name="Crawford M."/>
            <person name="Camaro F."/>
            <person name="Devon K."/>
            <person name="Engels R."/>
            <person name="Hammond M."/>
            <person name="Howarth C."/>
            <person name="Koehrsen M."/>
            <person name="Lawson D."/>
            <person name="Montgomery P."/>
            <person name="Nene V."/>
            <person name="Nusbaum C."/>
            <person name="Puiu D."/>
            <person name="Romero-Severson J."/>
            <person name="Severson D.W."/>
            <person name="Shumway M."/>
            <person name="Sisk P."/>
            <person name="Stolte C."/>
            <person name="Zeng Q."/>
            <person name="Eisenstadt E."/>
            <person name="Fraser-Liggett C."/>
            <person name="Strausberg R."/>
            <person name="Galagan J."/>
            <person name="Birren B."/>
            <person name="Collins F.H."/>
        </authorList>
    </citation>
    <scope>NUCLEOTIDE SEQUENCE [LARGE SCALE GENOMIC DNA]</scope>
    <source>
        <strain evidence="10">JHB</strain>
    </source>
</reference>
<keyword evidence="6" id="KW-0175">Coiled coil</keyword>
<dbReference type="GO" id="GO:0005856">
    <property type="term" value="C:cytoskeleton"/>
    <property type="evidence" value="ECO:0007669"/>
    <property type="project" value="UniProtKB-SubCell"/>
</dbReference>
<keyword evidence="7" id="KW-0206">Cytoskeleton</keyword>
<evidence type="ECO:0000313" key="11">
    <source>
        <dbReference type="EnsemblMetazoa" id="CPIJ019635-PA"/>
    </source>
</evidence>
<evidence type="ECO:0000256" key="2">
    <source>
        <dbReference type="ARBA" id="ARBA00004245"/>
    </source>
</evidence>
<keyword evidence="12" id="KW-1185">Reference proteome</keyword>
<proteinExistence type="predicted"/>
<evidence type="ECO:0000313" key="10">
    <source>
        <dbReference type="EMBL" id="EDS30799.1"/>
    </source>
</evidence>
<dbReference type="eggNOG" id="KOG2106">
    <property type="taxonomic scope" value="Eukaryota"/>
</dbReference>
<evidence type="ECO:0000256" key="3">
    <source>
        <dbReference type="ARBA" id="ARBA00022490"/>
    </source>
</evidence>
<dbReference type="GO" id="GO:0005929">
    <property type="term" value="C:cilium"/>
    <property type="evidence" value="ECO:0007669"/>
    <property type="project" value="UniProtKB-SubCell"/>
</dbReference>
<keyword evidence="3" id="KW-0963">Cytoplasm</keyword>
<protein>
    <submittedName>
        <fullName evidence="10 11">Wd-repeat protein</fullName>
    </submittedName>
</protein>
<evidence type="ECO:0000256" key="1">
    <source>
        <dbReference type="ARBA" id="ARBA00004138"/>
    </source>
</evidence>
<comment type="subcellular location">
    <subcellularLocation>
        <location evidence="1">Cell projection</location>
        <location evidence="1">Cilium</location>
    </subcellularLocation>
    <subcellularLocation>
        <location evidence="2">Cytoplasm</location>
        <location evidence="2">Cytoskeleton</location>
    </subcellularLocation>
</comment>
<dbReference type="EnsemblMetazoa" id="CPIJ019635-RA">
    <property type="protein sequence ID" value="CPIJ019635-PA"/>
    <property type="gene ID" value="CPIJ019635"/>
</dbReference>
<sequence>MNEFKGIVATGRPPSSPLPLRTKPLLPRSIPRLGGVAFAVATKNEILNTVAEYRKQFEAILARNQALPESQRIPMECFDLDERITADLKRELQAEMDLVKRKTAFDVEKARLSGEKLRKFFLEEMESMPIEVLGVRIETSVKSFRIGKLNDEYFQTVADLEERIEAEEARRR</sequence>
<accession>B0XJV4</accession>
<dbReference type="Proteomes" id="UP000002320">
    <property type="component" value="Unassembled WGS sequence"/>
</dbReference>
<dbReference type="VEuPathDB" id="VectorBase:CPIJ019635"/>
<evidence type="ECO:0000256" key="7">
    <source>
        <dbReference type="ARBA" id="ARBA00023212"/>
    </source>
</evidence>
<evidence type="ECO:0000256" key="9">
    <source>
        <dbReference type="SAM" id="MobiDB-lite"/>
    </source>
</evidence>